<dbReference type="AlphaFoldDB" id="A0A922LST6"/>
<reference evidence="1" key="4">
    <citation type="journal article" date="2022" name="PLoS Pathog.">
        <title>Chromosome-level genome of Schistosoma haematobium underpins genome-wide explorations of molecular variation.</title>
        <authorList>
            <person name="Stroehlein A.J."/>
            <person name="Korhonen P.K."/>
            <person name="Lee V.V."/>
            <person name="Ralph S.A."/>
            <person name="Mentink-Kane M."/>
            <person name="You H."/>
            <person name="McManus D.P."/>
            <person name="Tchuente L.T."/>
            <person name="Stothard J.R."/>
            <person name="Kaur P."/>
            <person name="Dudchenko O."/>
            <person name="Aiden E.L."/>
            <person name="Yang B."/>
            <person name="Yang H."/>
            <person name="Emery A.M."/>
            <person name="Webster B.L."/>
            <person name="Brindley P.J."/>
            <person name="Rollinson D."/>
            <person name="Chang B.C.H."/>
            <person name="Gasser R.B."/>
            <person name="Young N.D."/>
        </authorList>
    </citation>
    <scope>NUCLEOTIDE SEQUENCE</scope>
</reference>
<evidence type="ECO:0000313" key="1">
    <source>
        <dbReference type="EMBL" id="KAH9592496.1"/>
    </source>
</evidence>
<dbReference type="GeneID" id="24596845"/>
<evidence type="ECO:0000313" key="2">
    <source>
        <dbReference type="Proteomes" id="UP000471633"/>
    </source>
</evidence>
<reference evidence="1" key="3">
    <citation type="submission" date="2021-06" db="EMBL/GenBank/DDBJ databases">
        <title>Chromosome-level genome assembly for S. haematobium.</title>
        <authorList>
            <person name="Stroehlein A.J."/>
        </authorList>
    </citation>
    <scope>NUCLEOTIDE SEQUENCE</scope>
</reference>
<reference evidence="1" key="1">
    <citation type="journal article" date="2012" name="Nat. Genet.">
        <title>Whole-genome sequence of Schistosoma haematobium.</title>
        <authorList>
            <person name="Young N.D."/>
            <person name="Jex A.R."/>
            <person name="Li B."/>
            <person name="Liu S."/>
            <person name="Yang L."/>
            <person name="Xiong Z."/>
            <person name="Li Y."/>
            <person name="Cantacessi C."/>
            <person name="Hall R.S."/>
            <person name="Xu X."/>
            <person name="Chen F."/>
            <person name="Wu X."/>
            <person name="Zerlotini A."/>
            <person name="Oliveira G."/>
            <person name="Hofmann A."/>
            <person name="Zhang G."/>
            <person name="Fang X."/>
            <person name="Kang Y."/>
            <person name="Campbell B.E."/>
            <person name="Loukas A."/>
            <person name="Ranganathan S."/>
            <person name="Rollinson D."/>
            <person name="Rinaldi G."/>
            <person name="Brindley P.J."/>
            <person name="Yang H."/>
            <person name="Wang J."/>
            <person name="Wang J."/>
            <person name="Gasser R.B."/>
        </authorList>
    </citation>
    <scope>NUCLEOTIDE SEQUENCE</scope>
</reference>
<proteinExistence type="predicted"/>
<dbReference type="EMBL" id="AMPZ03000002">
    <property type="protein sequence ID" value="KAH9592496.1"/>
    <property type="molecule type" value="Genomic_DNA"/>
</dbReference>
<keyword evidence="1" id="KW-0472">Membrane</keyword>
<keyword evidence="1" id="KW-0812">Transmembrane</keyword>
<dbReference type="RefSeq" id="XP_051072484.1">
    <property type="nucleotide sequence ID" value="XM_051212314.1"/>
</dbReference>
<comment type="caution">
    <text evidence="1">The sequence shown here is derived from an EMBL/GenBank/DDBJ whole genome shotgun (WGS) entry which is preliminary data.</text>
</comment>
<accession>A0A922LST6</accession>
<dbReference type="CTD" id="427681"/>
<sequence>MLDLQEEVDIAELECKVIEDDEQLPVDKYGIKAKVESSLDCDTGCNNHSREICNISKSDWVDELKDTLHTMVNNMVLPKIDMMYCDGQPGQYYRFISQFTSIIESKPSDKGQLLPYLLYYCKGKARTAIEACISLPSHLGYDRAKRIL</sequence>
<reference evidence="1" key="2">
    <citation type="journal article" date="2019" name="Gigascience">
        <title>High-quality Schistosoma haematobium genome achieved by single-molecule and long-range sequencing.</title>
        <authorList>
            <person name="Stroehlein A.J."/>
            <person name="Korhonen P.K."/>
            <person name="Chong T.M."/>
            <person name="Lim Y.L."/>
            <person name="Chan K.G."/>
            <person name="Webster B."/>
            <person name="Rollinson D."/>
            <person name="Brindley P.J."/>
            <person name="Gasser R.B."/>
            <person name="Young N.D."/>
        </authorList>
    </citation>
    <scope>NUCLEOTIDE SEQUENCE</scope>
</reference>
<keyword evidence="2" id="KW-1185">Reference proteome</keyword>
<gene>
    <name evidence="1" type="primary">TMEM8A</name>
    <name evidence="1" type="ORF">MS3_00004403</name>
</gene>
<protein>
    <submittedName>
        <fullName evidence="1">Transmembrane protein 8B, variant 2</fullName>
    </submittedName>
</protein>
<name>A0A922LST6_SCHHA</name>
<dbReference type="Proteomes" id="UP000471633">
    <property type="component" value="Unassembled WGS sequence"/>
</dbReference>
<organism evidence="1 2">
    <name type="scientific">Schistosoma haematobium</name>
    <name type="common">Blood fluke</name>
    <dbReference type="NCBI Taxonomy" id="6185"/>
    <lineage>
        <taxon>Eukaryota</taxon>
        <taxon>Metazoa</taxon>
        <taxon>Spiralia</taxon>
        <taxon>Lophotrochozoa</taxon>
        <taxon>Platyhelminthes</taxon>
        <taxon>Trematoda</taxon>
        <taxon>Digenea</taxon>
        <taxon>Strigeidida</taxon>
        <taxon>Schistosomatoidea</taxon>
        <taxon>Schistosomatidae</taxon>
        <taxon>Schistosoma</taxon>
    </lineage>
</organism>